<dbReference type="PANTHER" id="PTHR33064">
    <property type="entry name" value="POL PROTEIN"/>
    <property type="match status" value="1"/>
</dbReference>
<comment type="similarity">
    <text evidence="1">Belongs to the beta type-B retroviral polymerase family. HERV class-II K(HML-2) pol subfamily.</text>
</comment>
<dbReference type="InterPro" id="IPR043128">
    <property type="entry name" value="Rev_trsase/Diguanyl_cyclase"/>
</dbReference>
<accession>E4XPS5</accession>
<dbReference type="OrthoDB" id="117296at2759"/>
<protein>
    <recommendedName>
        <fullName evidence="2">ribonuclease H</fullName>
        <ecNumber evidence="2">3.1.26.4</ecNumber>
    </recommendedName>
</protein>
<dbReference type="InterPro" id="IPR000477">
    <property type="entry name" value="RT_dom"/>
</dbReference>
<dbReference type="CDD" id="cd01647">
    <property type="entry name" value="RT_LTR"/>
    <property type="match status" value="1"/>
</dbReference>
<dbReference type="InterPro" id="IPR043502">
    <property type="entry name" value="DNA/RNA_pol_sf"/>
</dbReference>
<feature type="domain" description="Reverse transcriptase" evidence="3">
    <location>
        <begin position="1"/>
        <end position="143"/>
    </location>
</feature>
<organism evidence="4">
    <name type="scientific">Oikopleura dioica</name>
    <name type="common">Tunicate</name>
    <dbReference type="NCBI Taxonomy" id="34765"/>
    <lineage>
        <taxon>Eukaryota</taxon>
        <taxon>Metazoa</taxon>
        <taxon>Chordata</taxon>
        <taxon>Tunicata</taxon>
        <taxon>Appendicularia</taxon>
        <taxon>Copelata</taxon>
        <taxon>Oikopleuridae</taxon>
        <taxon>Oikopleura</taxon>
    </lineage>
</organism>
<dbReference type="GO" id="GO:0004523">
    <property type="term" value="F:RNA-DNA hybrid ribonuclease activity"/>
    <property type="evidence" value="ECO:0007669"/>
    <property type="project" value="UniProtKB-EC"/>
</dbReference>
<dbReference type="Gene3D" id="3.30.70.270">
    <property type="match status" value="2"/>
</dbReference>
<evidence type="ECO:0000259" key="3">
    <source>
        <dbReference type="PROSITE" id="PS50878"/>
    </source>
</evidence>
<dbReference type="Gene3D" id="3.10.10.10">
    <property type="entry name" value="HIV Type 1 Reverse Transcriptase, subunit A, domain 1"/>
    <property type="match status" value="1"/>
</dbReference>
<dbReference type="EMBL" id="FN653096">
    <property type="protein sequence ID" value="CBY11863.1"/>
    <property type="molecule type" value="Genomic_DNA"/>
</dbReference>
<dbReference type="Proteomes" id="UP000001307">
    <property type="component" value="Unassembled WGS sequence"/>
</dbReference>
<dbReference type="EC" id="3.1.26.4" evidence="2"/>
<evidence type="ECO:0000256" key="1">
    <source>
        <dbReference type="ARBA" id="ARBA00010879"/>
    </source>
</evidence>
<sequence>MTSANLEGMSLAQVNDTNSKLKFISLDIKNAFFSLSIRSSQRDYTSFIFSSKQYRYMRLSQGLSSAPGIFAYFINLVLQDLPGDGDYFALYNYMDDFYIVVSEEKHNKALETILDRLCSHNLVILLSKSQFFAEKSKFLGYFISKEGVSDDPKKVEILTKLQYPKTVREAQKVIGMFNYYGRSIRDTSACLAPIAAGIGKGKDFQLTEEMKQGLDKLKSEIKAGIHTNHLRYPDRDSNDYIFIACDISLEQTCAIIGNLKMQNGTISDVTVSAYFSKRLEEQEILLSSRARELIGIGYALQNFSDLIPKTLKFILLCDH</sequence>
<evidence type="ECO:0000313" key="4">
    <source>
        <dbReference type="EMBL" id="CBY11863.1"/>
    </source>
</evidence>
<dbReference type="AlphaFoldDB" id="E4XPS5"/>
<keyword evidence="5" id="KW-1185">Reference proteome</keyword>
<evidence type="ECO:0000313" key="5">
    <source>
        <dbReference type="Proteomes" id="UP000001307"/>
    </source>
</evidence>
<gene>
    <name evidence="4" type="ORF">GSOID_T00017203001</name>
</gene>
<dbReference type="InterPro" id="IPR051320">
    <property type="entry name" value="Viral_Replic_Matur_Polypro"/>
</dbReference>
<evidence type="ECO:0000256" key="2">
    <source>
        <dbReference type="ARBA" id="ARBA00012180"/>
    </source>
</evidence>
<dbReference type="InParanoid" id="E4XPS5"/>
<dbReference type="Pfam" id="PF00078">
    <property type="entry name" value="RVT_1"/>
    <property type="match status" value="1"/>
</dbReference>
<dbReference type="PROSITE" id="PS50878">
    <property type="entry name" value="RT_POL"/>
    <property type="match status" value="1"/>
</dbReference>
<dbReference type="PANTHER" id="PTHR33064:SF37">
    <property type="entry name" value="RIBONUCLEASE H"/>
    <property type="match status" value="1"/>
</dbReference>
<name>E4XPS5_OIKDI</name>
<dbReference type="SUPFAM" id="SSF56672">
    <property type="entry name" value="DNA/RNA polymerases"/>
    <property type="match status" value="1"/>
</dbReference>
<proteinExistence type="inferred from homology"/>
<reference evidence="4" key="1">
    <citation type="journal article" date="2010" name="Science">
        <title>Plasticity of animal genome architecture unmasked by rapid evolution of a pelagic tunicate.</title>
        <authorList>
            <person name="Denoeud F."/>
            <person name="Henriet S."/>
            <person name="Mungpakdee S."/>
            <person name="Aury J.M."/>
            <person name="Da Silva C."/>
            <person name="Brinkmann H."/>
            <person name="Mikhaleva J."/>
            <person name="Olsen L.C."/>
            <person name="Jubin C."/>
            <person name="Canestro C."/>
            <person name="Bouquet J.M."/>
            <person name="Danks G."/>
            <person name="Poulain J."/>
            <person name="Campsteijn C."/>
            <person name="Adamski M."/>
            <person name="Cross I."/>
            <person name="Yadetie F."/>
            <person name="Muffato M."/>
            <person name="Louis A."/>
            <person name="Butcher S."/>
            <person name="Tsagkogeorga G."/>
            <person name="Konrad A."/>
            <person name="Singh S."/>
            <person name="Jensen M.F."/>
            <person name="Cong E.H."/>
            <person name="Eikeseth-Otteraa H."/>
            <person name="Noel B."/>
            <person name="Anthouard V."/>
            <person name="Porcel B.M."/>
            <person name="Kachouri-Lafond R."/>
            <person name="Nishino A."/>
            <person name="Ugolini M."/>
            <person name="Chourrout P."/>
            <person name="Nishida H."/>
            <person name="Aasland R."/>
            <person name="Huzurbazar S."/>
            <person name="Westhof E."/>
            <person name="Delsuc F."/>
            <person name="Lehrach H."/>
            <person name="Reinhardt R."/>
            <person name="Weissenbach J."/>
            <person name="Roy S.W."/>
            <person name="Artiguenave F."/>
            <person name="Postlethwait J.H."/>
            <person name="Manak J.R."/>
            <person name="Thompson E.M."/>
            <person name="Jaillon O."/>
            <person name="Du Pasquier L."/>
            <person name="Boudinot P."/>
            <person name="Liberles D.A."/>
            <person name="Volff J.N."/>
            <person name="Philippe H."/>
            <person name="Lenhard B."/>
            <person name="Roest Crollius H."/>
            <person name="Wincker P."/>
            <person name="Chourrout D."/>
        </authorList>
    </citation>
    <scope>NUCLEOTIDE SEQUENCE [LARGE SCALE GENOMIC DNA]</scope>
</reference>